<dbReference type="Gene3D" id="2.60.40.1610">
    <property type="entry name" value="Domain of unknown function DUF1254"/>
    <property type="match status" value="1"/>
</dbReference>
<dbReference type="OrthoDB" id="272779at2"/>
<dbReference type="SUPFAM" id="SSF160935">
    <property type="entry name" value="VPA0735-like"/>
    <property type="match status" value="1"/>
</dbReference>
<dbReference type="Proteomes" id="UP000235659">
    <property type="component" value="Unassembled WGS sequence"/>
</dbReference>
<dbReference type="EMBL" id="PNXY01000033">
    <property type="protein sequence ID" value="PMS24565.1"/>
    <property type="molecule type" value="Genomic_DNA"/>
</dbReference>
<reference evidence="4 7" key="2">
    <citation type="submission" date="2020-04" db="EMBL/GenBank/DDBJ databases">
        <authorList>
            <person name="De Canck E."/>
        </authorList>
    </citation>
    <scope>NUCLEOTIDE SEQUENCE [LARGE SCALE GENOMIC DNA]</scope>
    <source>
        <strain evidence="4 7">LMG 27174</strain>
    </source>
</reference>
<accession>A0A2N7W588</accession>
<gene>
    <name evidence="5" type="ORF">C0Z16_30540</name>
    <name evidence="4" type="ORF">LMG27174_06189</name>
</gene>
<dbReference type="InterPro" id="IPR010679">
    <property type="entry name" value="DUF1254"/>
</dbReference>
<feature type="chain" id="PRO_5044384169" description="DUF1254 domain-containing protein" evidence="1">
    <location>
        <begin position="19"/>
        <end position="464"/>
    </location>
</feature>
<evidence type="ECO:0000259" key="2">
    <source>
        <dbReference type="Pfam" id="PF06742"/>
    </source>
</evidence>
<dbReference type="Pfam" id="PF06742">
    <property type="entry name" value="DUF1214"/>
    <property type="match status" value="1"/>
</dbReference>
<evidence type="ECO:0000313" key="7">
    <source>
        <dbReference type="Proteomes" id="UP000494205"/>
    </source>
</evidence>
<dbReference type="RefSeq" id="WP_102635781.1">
    <property type="nucleotide sequence ID" value="NZ_CADIJZ010000032.1"/>
</dbReference>
<dbReference type="InterPro" id="IPR037049">
    <property type="entry name" value="DUF1214_C_sf"/>
</dbReference>
<evidence type="ECO:0000259" key="3">
    <source>
        <dbReference type="Pfam" id="PF06863"/>
    </source>
</evidence>
<evidence type="ECO:0000256" key="1">
    <source>
        <dbReference type="SAM" id="SignalP"/>
    </source>
</evidence>
<dbReference type="Gene3D" id="1.10.3360.10">
    <property type="entry name" value="VPA0735-like domain"/>
    <property type="match status" value="1"/>
</dbReference>
<evidence type="ECO:0008006" key="8">
    <source>
        <dbReference type="Google" id="ProtNLM"/>
    </source>
</evidence>
<evidence type="ECO:0000313" key="6">
    <source>
        <dbReference type="Proteomes" id="UP000235659"/>
    </source>
</evidence>
<dbReference type="AlphaFoldDB" id="A0A2N7W588"/>
<dbReference type="InterPro" id="IPR010621">
    <property type="entry name" value="DUF1214"/>
</dbReference>
<dbReference type="Pfam" id="PF06863">
    <property type="entry name" value="DUF1254"/>
    <property type="match status" value="1"/>
</dbReference>
<dbReference type="PANTHER" id="PTHR36509">
    <property type="entry name" value="BLL3101 PROTEIN"/>
    <property type="match status" value="1"/>
</dbReference>
<feature type="domain" description="DUF1254" evidence="3">
    <location>
        <begin position="62"/>
        <end position="193"/>
    </location>
</feature>
<feature type="signal peptide" evidence="1">
    <location>
        <begin position="1"/>
        <end position="18"/>
    </location>
</feature>
<proteinExistence type="predicted"/>
<evidence type="ECO:0000313" key="4">
    <source>
        <dbReference type="EMBL" id="CAB3735230.1"/>
    </source>
</evidence>
<keyword evidence="6" id="KW-1185">Reference proteome</keyword>
<feature type="domain" description="DUF1214" evidence="2">
    <location>
        <begin position="342"/>
        <end position="447"/>
    </location>
</feature>
<dbReference type="Gene3D" id="2.60.120.600">
    <property type="entry name" value="Domain of unknown function DUF1214, C-terminal domain"/>
    <property type="match status" value="1"/>
</dbReference>
<name>A0A2N7W588_9BURK</name>
<sequence length="464" mass="51611">MKSVVVALIGLASAVALADTKNDLHQDQMALGRTMQAVVWSLPAVNTELMLQAALNAGAKPNEIVFWSRPPDWRNQTLTPNPDAIYLMPFFDTKQGPVVLEIPPAGEEGSVTGNIDDIWQMPLEDAGPSGADQGRGGKYLFLPPDYHGQVPKGYIVLRPPTYSGYALIRSTLRSHEDADISRAVAYGKRLKMYALADAAKPPPTRFTDAAGKLFDSTIPYDIRYFQSLDRIVQNEPWIERDKAMIDPLKSLGIEKGKAFRPDETTRALLENGARAAHDWIAARSESAYPPYYEGTRWVVPAAHELLEDASKGYTEPNIYPVDARAIVYSMGYVGIKRLGAGQFYLMSWRDKNGDSLDGGKHYRLQVPPNAPVKQYWSVTAYDRDTHALIKDVPRASRSSQIADMQKNANGSVDIFFGPEAPAGHESNWVPTRRGEPFELLFRLYAPTEPLFKKTWTLPDLEKDG</sequence>
<keyword evidence="1" id="KW-0732">Signal</keyword>
<dbReference type="PANTHER" id="PTHR36509:SF3">
    <property type="entry name" value="SIGNAL PEPTIDE PROTEIN"/>
    <property type="match status" value="1"/>
</dbReference>
<dbReference type="EMBL" id="CADIJZ010000032">
    <property type="protein sequence ID" value="CAB3735230.1"/>
    <property type="molecule type" value="Genomic_DNA"/>
</dbReference>
<protein>
    <recommendedName>
        <fullName evidence="8">DUF1254 domain-containing protein</fullName>
    </recommendedName>
</protein>
<organism evidence="4 7">
    <name type="scientific">Paraburkholderia rhynchosiae</name>
    <dbReference type="NCBI Taxonomy" id="487049"/>
    <lineage>
        <taxon>Bacteria</taxon>
        <taxon>Pseudomonadati</taxon>
        <taxon>Pseudomonadota</taxon>
        <taxon>Betaproteobacteria</taxon>
        <taxon>Burkholderiales</taxon>
        <taxon>Burkholderiaceae</taxon>
        <taxon>Paraburkholderia</taxon>
    </lineage>
</organism>
<dbReference type="Proteomes" id="UP000494205">
    <property type="component" value="Unassembled WGS sequence"/>
</dbReference>
<evidence type="ECO:0000313" key="5">
    <source>
        <dbReference type="EMBL" id="PMS24565.1"/>
    </source>
</evidence>
<dbReference type="InterPro" id="IPR037050">
    <property type="entry name" value="DUF1254_sf"/>
</dbReference>
<reference evidence="5 6" key="1">
    <citation type="submission" date="2018-01" db="EMBL/GenBank/DDBJ databases">
        <title>Whole genome analyses suggest that Burkholderia sensu lato contains two further novel genera in the rhizoxinica-symbiotica group Mycetohabitans gen. nov., and Trinickia gen. nov.: implications for the evolution of diazotrophy and nodulation in the Burkholderiaceae.</title>
        <authorList>
            <person name="Estrada-de los Santos P."/>
            <person name="Palmer M."/>
            <person name="Chavez-Ramirez B."/>
            <person name="Beukes C."/>
            <person name="Steenkamp E.T."/>
            <person name="Hirsch A.M."/>
            <person name="Manyaka P."/>
            <person name="Maluk M."/>
            <person name="Lafos M."/>
            <person name="Crook M."/>
            <person name="Gross E."/>
            <person name="Simon M.F."/>
            <person name="Bueno dos Reis Junior F."/>
            <person name="Poole P.S."/>
            <person name="Venter S.N."/>
            <person name="James E.K."/>
        </authorList>
    </citation>
    <scope>NUCLEOTIDE SEQUENCE [LARGE SCALE GENOMIC DNA]</scope>
    <source>
        <strain evidence="5 6">WSM 3937</strain>
    </source>
</reference>